<dbReference type="Proteomes" id="UP000887566">
    <property type="component" value="Unplaced"/>
</dbReference>
<feature type="compositionally biased region" description="Basic and acidic residues" evidence="1">
    <location>
        <begin position="1"/>
        <end position="11"/>
    </location>
</feature>
<evidence type="ECO:0000313" key="2">
    <source>
        <dbReference type="Proteomes" id="UP000887566"/>
    </source>
</evidence>
<reference evidence="3" key="1">
    <citation type="submission" date="2022-11" db="UniProtKB">
        <authorList>
            <consortium name="WormBaseParasite"/>
        </authorList>
    </citation>
    <scope>IDENTIFICATION</scope>
</reference>
<protein>
    <submittedName>
        <fullName evidence="3">Uncharacterized protein</fullName>
    </submittedName>
</protein>
<dbReference type="AlphaFoldDB" id="A0A914ULD9"/>
<feature type="region of interest" description="Disordered" evidence="1">
    <location>
        <begin position="100"/>
        <end position="161"/>
    </location>
</feature>
<feature type="compositionally biased region" description="Low complexity" evidence="1">
    <location>
        <begin position="104"/>
        <end position="126"/>
    </location>
</feature>
<evidence type="ECO:0000313" key="3">
    <source>
        <dbReference type="WBParaSite" id="PSAMB.scaffold1093size36065.g10921.t1"/>
    </source>
</evidence>
<evidence type="ECO:0000256" key="1">
    <source>
        <dbReference type="SAM" id="MobiDB-lite"/>
    </source>
</evidence>
<keyword evidence="2" id="KW-1185">Reference proteome</keyword>
<accession>A0A914ULD9</accession>
<name>A0A914ULD9_9BILA</name>
<organism evidence="2 3">
    <name type="scientific">Plectus sambesii</name>
    <dbReference type="NCBI Taxonomy" id="2011161"/>
    <lineage>
        <taxon>Eukaryota</taxon>
        <taxon>Metazoa</taxon>
        <taxon>Ecdysozoa</taxon>
        <taxon>Nematoda</taxon>
        <taxon>Chromadorea</taxon>
        <taxon>Plectida</taxon>
        <taxon>Plectina</taxon>
        <taxon>Plectoidea</taxon>
        <taxon>Plectidae</taxon>
        <taxon>Plectus</taxon>
    </lineage>
</organism>
<proteinExistence type="predicted"/>
<feature type="region of interest" description="Disordered" evidence="1">
    <location>
        <begin position="1"/>
        <end position="25"/>
    </location>
</feature>
<dbReference type="WBParaSite" id="PSAMB.scaffold1093size36065.g10921.t1">
    <property type="protein sequence ID" value="PSAMB.scaffold1093size36065.g10921.t1"/>
    <property type="gene ID" value="PSAMB.scaffold1093size36065.g10921"/>
</dbReference>
<feature type="compositionally biased region" description="Polar residues" evidence="1">
    <location>
        <begin position="128"/>
        <end position="142"/>
    </location>
</feature>
<sequence>MKSRNRGDDALARSGRSARPLTAAAAARSIRSPNLAVERGDRVSTLITALCRPCRSMLTCCVAVDSARHDSPVTFYQPRSGPRKSINLADTPVITLSPRRPSLSATTVPSAGTAAGTAAVTTVRPAKPSTSFADAQRQQRNVASKPRKDGAAGDAADAAEAESKKKLAAATCIERSVDV</sequence>